<name>A0A1F4PMP9_UNCK3</name>
<keyword evidence="2" id="KW-0732">Signal</keyword>
<reference evidence="4 5" key="1">
    <citation type="journal article" date="2016" name="Nat. Commun.">
        <title>Thousands of microbial genomes shed light on interconnected biogeochemical processes in an aquifer system.</title>
        <authorList>
            <person name="Anantharaman K."/>
            <person name="Brown C.T."/>
            <person name="Hug L.A."/>
            <person name="Sharon I."/>
            <person name="Castelle C.J."/>
            <person name="Probst A.J."/>
            <person name="Thomas B.C."/>
            <person name="Singh A."/>
            <person name="Wilkins M.J."/>
            <person name="Karaoz U."/>
            <person name="Brodie E.L."/>
            <person name="Williams K.H."/>
            <person name="Hubbard S.S."/>
            <person name="Banfield J.F."/>
        </authorList>
    </citation>
    <scope>NUCLEOTIDE SEQUENCE [LARGE SCALE GENOMIC DNA]</scope>
</reference>
<feature type="chain" id="PRO_5009513302" description="DUF8173 domain-containing protein" evidence="2">
    <location>
        <begin position="25"/>
        <end position="385"/>
    </location>
</feature>
<evidence type="ECO:0000313" key="4">
    <source>
        <dbReference type="EMBL" id="OGB85113.1"/>
    </source>
</evidence>
<comment type="caution">
    <text evidence="4">The sequence shown here is derived from an EMBL/GenBank/DDBJ whole genome shotgun (WGS) entry which is preliminary data.</text>
</comment>
<dbReference type="SUPFAM" id="SSF51161">
    <property type="entry name" value="Trimeric LpxA-like enzymes"/>
    <property type="match status" value="1"/>
</dbReference>
<feature type="transmembrane region" description="Helical" evidence="1">
    <location>
        <begin position="346"/>
        <end position="373"/>
    </location>
</feature>
<evidence type="ECO:0000259" key="3">
    <source>
        <dbReference type="Pfam" id="PF26514"/>
    </source>
</evidence>
<proteinExistence type="predicted"/>
<feature type="transmembrane region" description="Helical" evidence="1">
    <location>
        <begin position="272"/>
        <end position="298"/>
    </location>
</feature>
<dbReference type="InterPro" id="IPR011004">
    <property type="entry name" value="Trimer_LpxA-like_sf"/>
</dbReference>
<keyword evidence="1" id="KW-1133">Transmembrane helix</keyword>
<gene>
    <name evidence="4" type="ORF">A2994_03710</name>
</gene>
<dbReference type="AlphaFoldDB" id="A0A1F4PMP9"/>
<accession>A0A1F4PMP9</accession>
<dbReference type="EMBL" id="METE01000010">
    <property type="protein sequence ID" value="OGB85113.1"/>
    <property type="molecule type" value="Genomic_DNA"/>
</dbReference>
<evidence type="ECO:0000313" key="5">
    <source>
        <dbReference type="Proteomes" id="UP000179010"/>
    </source>
</evidence>
<protein>
    <recommendedName>
        <fullName evidence="3">DUF8173 domain-containing protein</fullName>
    </recommendedName>
</protein>
<keyword evidence="1" id="KW-0472">Membrane</keyword>
<feature type="signal peptide" evidence="2">
    <location>
        <begin position="1"/>
        <end position="24"/>
    </location>
</feature>
<dbReference type="Proteomes" id="UP000179010">
    <property type="component" value="Unassembled WGS sequence"/>
</dbReference>
<feature type="domain" description="DUF8173" evidence="3">
    <location>
        <begin position="236"/>
        <end position="377"/>
    </location>
</feature>
<dbReference type="InterPro" id="IPR058486">
    <property type="entry name" value="DUF8173"/>
</dbReference>
<dbReference type="Pfam" id="PF26514">
    <property type="entry name" value="DUF8173"/>
    <property type="match status" value="1"/>
</dbReference>
<evidence type="ECO:0000256" key="2">
    <source>
        <dbReference type="SAM" id="SignalP"/>
    </source>
</evidence>
<feature type="transmembrane region" description="Helical" evidence="1">
    <location>
        <begin position="304"/>
        <end position="326"/>
    </location>
</feature>
<feature type="transmembrane region" description="Helical" evidence="1">
    <location>
        <begin position="222"/>
        <end position="252"/>
    </location>
</feature>
<keyword evidence="1" id="KW-0812">Transmembrane</keyword>
<evidence type="ECO:0000256" key="1">
    <source>
        <dbReference type="SAM" id="Phobius"/>
    </source>
</evidence>
<dbReference type="STRING" id="1798539.A2994_03710"/>
<sequence length="385" mass="41223">MIKRLFIWMLAVFTTAGLALPVWAAPNFMAGEKDQTVTVNAQLSDDTYIGASAAIVNADIDGDLIIGANTAQLNGKVGGDLWVGAGTVTVNDRITGDVRAGAGEVAINTTVDDDVIVGTGKLTMSDQAVIRGDLIVGSGHATVNGRVYGDVRIAGGAVTIKANIGGNVEVKTDNSLTILPGTKIGGELSYWAPQENPEFTQYAKKVTYHSISKRSSAPLLGAMMWMIPAVSISFLLWKLICVLLLGAVLIYLMPKLLPRVAVLIKKDYWQAFWQGLIFIIGVPILMLILAMTLIGIHLTLAIGLIYGLMMIGGYASVAMLIGSWLIKKSDKTPGRQLGTFIAGSILFGLVGIIPVIGWLVCFILMVIGVGGFWRDRYKMFRSGKY</sequence>
<organism evidence="4 5">
    <name type="scientific">candidate division Kazan bacterium RIFCSPLOWO2_01_FULL_48_13</name>
    <dbReference type="NCBI Taxonomy" id="1798539"/>
    <lineage>
        <taxon>Bacteria</taxon>
        <taxon>Bacteria division Kazan-3B-28</taxon>
    </lineage>
</organism>